<reference evidence="6" key="1">
    <citation type="submission" date="2021-10" db="EMBL/GenBank/DDBJ databases">
        <title>De novo Genome Assembly of Clathrus columnatus (Basidiomycota, Fungi) Using Illumina and Nanopore Sequence Data.</title>
        <authorList>
            <person name="Ogiso-Tanaka E."/>
            <person name="Itagaki H."/>
            <person name="Hosoya T."/>
            <person name="Hosaka K."/>
        </authorList>
    </citation>
    <scope>NUCLEOTIDE SEQUENCE</scope>
    <source>
        <strain evidence="6">MO-923</strain>
    </source>
</reference>
<dbReference type="InterPro" id="IPR050140">
    <property type="entry name" value="SRY-related_HMG-box_TF-like"/>
</dbReference>
<proteinExistence type="predicted"/>
<feature type="compositionally biased region" description="Low complexity" evidence="4">
    <location>
        <begin position="619"/>
        <end position="643"/>
    </location>
</feature>
<keyword evidence="1 3" id="KW-0238">DNA-binding</keyword>
<feature type="compositionally biased region" description="Basic and acidic residues" evidence="4">
    <location>
        <begin position="216"/>
        <end position="240"/>
    </location>
</feature>
<dbReference type="InterPro" id="IPR036910">
    <property type="entry name" value="HMG_box_dom_sf"/>
</dbReference>
<sequence>MVELPSQAPSSFSSTADTTTYITSTITSEDDGQVSLIEEGDPIPEEEYLYPAATASDEDNNDDEEEDKDDDSYNNTKVEFYHYKYRYKNIYSTPERPPSPSTSNCHPQFLELSFNIMTGPDRTTHSSSSHRANPLTPGNQPPRPPNAWILYRSDKLRNIPSPPPGAPKRPQAEVSKMISQMWKLESPDVRGHYERLSEIKKAEHQAMYPGYRFQPMKKEDKDRLRAEKQAEKDREREARKANKKTRTAAVATTEMPPLFTTQARVLPSAATPSSSSSNGMLLSPLSLPVHPLTGTTLAPINASSSSSDPPGDLPTPPGDNDSGTPSSLSLPPPSLITLPPLVAPQPAPIPQRPPSPSTWEEHNSVAGPSTLPSSYQQQRQQQQDSSFSLDNIPTWFDSSLFLPDPSSSSDGYITVPLPSQQPLGWSPDDPGPLSDMHLSFFHPQPSSSSSNSLTSHPTLSLNTTDLPSSSNQTLSDPLPPPPPLTTTISPDQLQLHAVLTATNDPNTFALGFDFTNNELFDGTREIQVSMAPGPSMMLSAFNDIGFNARHENEDIANLLNWDASNFSAGGFPSSYTGENMDYSLPLGLDMGLDMDMDSMNSRDSTMPIEMGMGRVGRPTLSGLSTGLSMSTSMASASTSQTSLVVTPPSSTGGGGDVETRESGEKLYSASNSNSSPKPDFGTSSTSTPYIPPAGAMHTSTRRVAADWRRIRALTPDPDLDSCFNSNHDTGVQA</sequence>
<comment type="caution">
    <text evidence="6">The sequence shown here is derived from an EMBL/GenBank/DDBJ whole genome shotgun (WGS) entry which is preliminary data.</text>
</comment>
<evidence type="ECO:0000256" key="4">
    <source>
        <dbReference type="SAM" id="MobiDB-lite"/>
    </source>
</evidence>
<feature type="region of interest" description="Disordered" evidence="4">
    <location>
        <begin position="213"/>
        <end position="390"/>
    </location>
</feature>
<feature type="compositionally biased region" description="Low complexity" evidence="4">
    <location>
        <begin position="296"/>
        <end position="310"/>
    </location>
</feature>
<evidence type="ECO:0000256" key="2">
    <source>
        <dbReference type="ARBA" id="ARBA00023163"/>
    </source>
</evidence>
<feature type="compositionally biased region" description="Low complexity" evidence="4">
    <location>
        <begin position="437"/>
        <end position="464"/>
    </location>
</feature>
<dbReference type="GO" id="GO:0001228">
    <property type="term" value="F:DNA-binding transcription activator activity, RNA polymerase II-specific"/>
    <property type="evidence" value="ECO:0007669"/>
    <property type="project" value="TreeGrafter"/>
</dbReference>
<evidence type="ECO:0000313" key="6">
    <source>
        <dbReference type="EMBL" id="GJJ06283.1"/>
    </source>
</evidence>
<protein>
    <recommendedName>
        <fullName evidence="5">HMG box domain-containing protein</fullName>
    </recommendedName>
</protein>
<feature type="compositionally biased region" description="Polar residues" evidence="4">
    <location>
        <begin position="722"/>
        <end position="733"/>
    </location>
</feature>
<dbReference type="InterPro" id="IPR009071">
    <property type="entry name" value="HMG_box_dom"/>
</dbReference>
<feature type="region of interest" description="Disordered" evidence="4">
    <location>
        <begin position="22"/>
        <end position="76"/>
    </location>
</feature>
<feature type="compositionally biased region" description="Low complexity" evidence="4">
    <location>
        <begin position="318"/>
        <end position="340"/>
    </location>
</feature>
<feature type="region of interest" description="Disordered" evidence="4">
    <location>
        <begin position="714"/>
        <end position="733"/>
    </location>
</feature>
<evidence type="ECO:0000259" key="5">
    <source>
        <dbReference type="PROSITE" id="PS50118"/>
    </source>
</evidence>
<dbReference type="Pfam" id="PF00505">
    <property type="entry name" value="HMG_box"/>
    <property type="match status" value="1"/>
</dbReference>
<feature type="compositionally biased region" description="Low complexity" evidence="4">
    <location>
        <begin position="373"/>
        <end position="388"/>
    </location>
</feature>
<feature type="compositionally biased region" description="Acidic residues" evidence="4">
    <location>
        <begin position="28"/>
        <end position="48"/>
    </location>
</feature>
<dbReference type="EMBL" id="BPWL01000001">
    <property type="protein sequence ID" value="GJJ06283.1"/>
    <property type="molecule type" value="Genomic_DNA"/>
</dbReference>
<dbReference type="GO" id="GO:0000978">
    <property type="term" value="F:RNA polymerase II cis-regulatory region sequence-specific DNA binding"/>
    <property type="evidence" value="ECO:0007669"/>
    <property type="project" value="TreeGrafter"/>
</dbReference>
<evidence type="ECO:0000313" key="7">
    <source>
        <dbReference type="Proteomes" id="UP001050691"/>
    </source>
</evidence>
<dbReference type="GO" id="GO:0005634">
    <property type="term" value="C:nucleus"/>
    <property type="evidence" value="ECO:0007669"/>
    <property type="project" value="UniProtKB-UniRule"/>
</dbReference>
<dbReference type="PROSITE" id="PS50118">
    <property type="entry name" value="HMG_BOX_2"/>
    <property type="match status" value="1"/>
</dbReference>
<feature type="DNA-binding region" description="HMG box" evidence="3">
    <location>
        <begin position="141"/>
        <end position="212"/>
    </location>
</feature>
<dbReference type="Proteomes" id="UP001050691">
    <property type="component" value="Unassembled WGS sequence"/>
</dbReference>
<feature type="compositionally biased region" description="Pro residues" evidence="4">
    <location>
        <begin position="341"/>
        <end position="356"/>
    </location>
</feature>
<dbReference type="PANTHER" id="PTHR10270">
    <property type="entry name" value="SOX TRANSCRIPTION FACTOR"/>
    <property type="match status" value="1"/>
</dbReference>
<feature type="compositionally biased region" description="Low complexity" evidence="4">
    <location>
        <begin position="267"/>
        <end position="288"/>
    </location>
</feature>
<feature type="region of interest" description="Disordered" evidence="4">
    <location>
        <begin position="616"/>
        <end position="701"/>
    </location>
</feature>
<dbReference type="SMART" id="SM00398">
    <property type="entry name" value="HMG"/>
    <property type="match status" value="1"/>
</dbReference>
<dbReference type="AlphaFoldDB" id="A0AAV5A0Y3"/>
<keyword evidence="7" id="KW-1185">Reference proteome</keyword>
<dbReference type="GO" id="GO:0030154">
    <property type="term" value="P:cell differentiation"/>
    <property type="evidence" value="ECO:0007669"/>
    <property type="project" value="TreeGrafter"/>
</dbReference>
<feature type="region of interest" description="Disordered" evidence="4">
    <location>
        <begin position="411"/>
        <end position="488"/>
    </location>
</feature>
<dbReference type="PANTHER" id="PTHR10270:SF161">
    <property type="entry name" value="SEX-DETERMINING REGION Y PROTEIN"/>
    <property type="match status" value="1"/>
</dbReference>
<feature type="compositionally biased region" description="Acidic residues" evidence="4">
    <location>
        <begin position="56"/>
        <end position="72"/>
    </location>
</feature>
<evidence type="ECO:0000256" key="3">
    <source>
        <dbReference type="PROSITE-ProRule" id="PRU00267"/>
    </source>
</evidence>
<feature type="region of interest" description="Disordered" evidence="4">
    <location>
        <begin position="118"/>
        <end position="146"/>
    </location>
</feature>
<evidence type="ECO:0000256" key="1">
    <source>
        <dbReference type="ARBA" id="ARBA00023125"/>
    </source>
</evidence>
<organism evidence="6 7">
    <name type="scientific">Clathrus columnatus</name>
    <dbReference type="NCBI Taxonomy" id="1419009"/>
    <lineage>
        <taxon>Eukaryota</taxon>
        <taxon>Fungi</taxon>
        <taxon>Dikarya</taxon>
        <taxon>Basidiomycota</taxon>
        <taxon>Agaricomycotina</taxon>
        <taxon>Agaricomycetes</taxon>
        <taxon>Phallomycetidae</taxon>
        <taxon>Phallales</taxon>
        <taxon>Clathraceae</taxon>
        <taxon>Clathrus</taxon>
    </lineage>
</organism>
<feature type="domain" description="HMG box" evidence="5">
    <location>
        <begin position="141"/>
        <end position="212"/>
    </location>
</feature>
<dbReference type="SUPFAM" id="SSF47095">
    <property type="entry name" value="HMG-box"/>
    <property type="match status" value="1"/>
</dbReference>
<accession>A0AAV5A0Y3</accession>
<keyword evidence="2" id="KW-0804">Transcription</keyword>
<dbReference type="CDD" id="cd01389">
    <property type="entry name" value="HMG-box_ROX1-like"/>
    <property type="match status" value="1"/>
</dbReference>
<gene>
    <name evidence="6" type="ORF">Clacol_000474</name>
</gene>
<name>A0AAV5A0Y3_9AGAM</name>
<keyword evidence="3" id="KW-0539">Nucleus</keyword>
<dbReference type="Gene3D" id="1.10.30.10">
    <property type="entry name" value="High mobility group box domain"/>
    <property type="match status" value="1"/>
</dbReference>
<feature type="compositionally biased region" description="Polar residues" evidence="4">
    <location>
        <begin position="668"/>
        <end position="688"/>
    </location>
</feature>